<dbReference type="Proteomes" id="UP001392437">
    <property type="component" value="Unassembled WGS sequence"/>
</dbReference>
<feature type="region of interest" description="Disordered" evidence="1">
    <location>
        <begin position="184"/>
        <end position="262"/>
    </location>
</feature>
<gene>
    <name evidence="2" type="ORF">PG999_009462</name>
</gene>
<feature type="compositionally biased region" description="Polar residues" evidence="1">
    <location>
        <begin position="241"/>
        <end position="252"/>
    </location>
</feature>
<organism evidence="2 3">
    <name type="scientific">Apiospora kogelbergensis</name>
    <dbReference type="NCBI Taxonomy" id="1337665"/>
    <lineage>
        <taxon>Eukaryota</taxon>
        <taxon>Fungi</taxon>
        <taxon>Dikarya</taxon>
        <taxon>Ascomycota</taxon>
        <taxon>Pezizomycotina</taxon>
        <taxon>Sordariomycetes</taxon>
        <taxon>Xylariomycetidae</taxon>
        <taxon>Amphisphaeriales</taxon>
        <taxon>Apiosporaceae</taxon>
        <taxon>Apiospora</taxon>
    </lineage>
</organism>
<name>A0AAW0QTD9_9PEZI</name>
<sequence length="371" mass="43363">MCTGTIYDMIRCRHCIVHYTSHCRLYLDAHPPTEPSTNLLIPEPYDDPCPHIKGSNNNEPAVVVRLDDSCAHCMPRVHHWKVDAHKSHMADRVSEQAWERRANGDRLAAAAMRNTRFELDRRAQEQIATIDWSVVPAMEPAFPRSSWTVHDDKKLSAAWFGGELVWADEESLNELRYRYKKYEEKKRREEEEEGEDLDDEVEEVEVEVDEEDDDRSRYSYYSTETRTGYHISSDEFENQDRQLGTNSQSSHSSLDRPRQLRKRRRREMLGDTEFFSFSNLEHDPQDDRDESYHIDNDADDDIWFRAGSTQPRDGETSTTDSFPKYSRRVSQWTPDVTRAAANQSKRASAQAVRGSKKYDLKPFIPSQHQIR</sequence>
<evidence type="ECO:0000313" key="2">
    <source>
        <dbReference type="EMBL" id="KAK8106103.1"/>
    </source>
</evidence>
<evidence type="ECO:0000256" key="1">
    <source>
        <dbReference type="SAM" id="MobiDB-lite"/>
    </source>
</evidence>
<feature type="compositionally biased region" description="Basic and acidic residues" evidence="1">
    <location>
        <begin position="280"/>
        <end position="296"/>
    </location>
</feature>
<feature type="compositionally biased region" description="Polar residues" evidence="1">
    <location>
        <begin position="307"/>
        <end position="321"/>
    </location>
</feature>
<keyword evidence="3" id="KW-1185">Reference proteome</keyword>
<dbReference type="EMBL" id="JAQQWP010000008">
    <property type="protein sequence ID" value="KAK8106103.1"/>
    <property type="molecule type" value="Genomic_DNA"/>
</dbReference>
<feature type="compositionally biased region" description="Polar residues" evidence="1">
    <location>
        <begin position="328"/>
        <end position="347"/>
    </location>
</feature>
<feature type="compositionally biased region" description="Acidic residues" evidence="1">
    <location>
        <begin position="190"/>
        <end position="213"/>
    </location>
</feature>
<dbReference type="AlphaFoldDB" id="A0AAW0QTD9"/>
<comment type="caution">
    <text evidence="2">The sequence shown here is derived from an EMBL/GenBank/DDBJ whole genome shotgun (WGS) entry which is preliminary data.</text>
</comment>
<evidence type="ECO:0000313" key="3">
    <source>
        <dbReference type="Proteomes" id="UP001392437"/>
    </source>
</evidence>
<proteinExistence type="predicted"/>
<feature type="region of interest" description="Disordered" evidence="1">
    <location>
        <begin position="276"/>
        <end position="371"/>
    </location>
</feature>
<feature type="compositionally biased region" description="Low complexity" evidence="1">
    <location>
        <begin position="218"/>
        <end position="229"/>
    </location>
</feature>
<accession>A0AAW0QTD9</accession>
<protein>
    <submittedName>
        <fullName evidence="2">Uncharacterized protein</fullName>
    </submittedName>
</protein>
<reference evidence="2 3" key="1">
    <citation type="submission" date="2023-01" db="EMBL/GenBank/DDBJ databases">
        <title>Analysis of 21 Apiospora genomes using comparative genomics revels a genus with tremendous synthesis potential of carbohydrate active enzymes and secondary metabolites.</title>
        <authorList>
            <person name="Sorensen T."/>
        </authorList>
    </citation>
    <scope>NUCLEOTIDE SEQUENCE [LARGE SCALE GENOMIC DNA]</scope>
    <source>
        <strain evidence="2 3">CBS 117206</strain>
    </source>
</reference>